<dbReference type="GO" id="GO:0016740">
    <property type="term" value="F:transferase activity"/>
    <property type="evidence" value="ECO:0007669"/>
    <property type="project" value="UniProtKB-KW"/>
</dbReference>
<reference evidence="2 3" key="1">
    <citation type="submission" date="2019-04" db="EMBL/GenBank/DDBJ databases">
        <title>Psychroflexus halotolerans sp. nov., isolated from a marine solar saltern.</title>
        <authorList>
            <person name="Feng X."/>
        </authorList>
    </citation>
    <scope>NUCLEOTIDE SEQUENCE [LARGE SCALE GENOMIC DNA]</scope>
    <source>
        <strain evidence="2 3">WDS2C27</strain>
    </source>
</reference>
<protein>
    <submittedName>
        <fullName evidence="2">Glycosyltransferase</fullName>
    </submittedName>
</protein>
<keyword evidence="3" id="KW-1185">Reference proteome</keyword>
<proteinExistence type="predicted"/>
<keyword evidence="2" id="KW-0808">Transferase</keyword>
<dbReference type="SUPFAM" id="SSF53448">
    <property type="entry name" value="Nucleotide-diphospho-sugar transferases"/>
    <property type="match status" value="1"/>
</dbReference>
<feature type="domain" description="Glycosyltransferase 2-like" evidence="1">
    <location>
        <begin position="29"/>
        <end position="63"/>
    </location>
</feature>
<gene>
    <name evidence="2" type="ORF">FCN74_04705</name>
</gene>
<dbReference type="Pfam" id="PF00535">
    <property type="entry name" value="Glycos_transf_2"/>
    <property type="match status" value="1"/>
</dbReference>
<sequence length="63" mass="7315">MFFFDIVLFFAIDNIDSRDNKNVFHRPLSVIIAAKNEAQNLTANLPFILNQNYPQFEVIVVND</sequence>
<dbReference type="Proteomes" id="UP000306552">
    <property type="component" value="Unassembled WGS sequence"/>
</dbReference>
<dbReference type="EMBL" id="SWMU01000002">
    <property type="protein sequence ID" value="TKS56826.1"/>
    <property type="molecule type" value="Genomic_DNA"/>
</dbReference>
<dbReference type="Gene3D" id="3.90.550.10">
    <property type="entry name" value="Spore Coat Polysaccharide Biosynthesis Protein SpsA, Chain A"/>
    <property type="match status" value="1"/>
</dbReference>
<evidence type="ECO:0000259" key="1">
    <source>
        <dbReference type="Pfam" id="PF00535"/>
    </source>
</evidence>
<evidence type="ECO:0000313" key="2">
    <source>
        <dbReference type="EMBL" id="TKS56826.1"/>
    </source>
</evidence>
<dbReference type="OrthoDB" id="9800276at2"/>
<dbReference type="AlphaFoldDB" id="A0A4U5TRT6"/>
<comment type="caution">
    <text evidence="2">The sequence shown here is derived from an EMBL/GenBank/DDBJ whole genome shotgun (WGS) entry which is preliminary data.</text>
</comment>
<accession>A0A4U5TRT6</accession>
<organism evidence="2 3">
    <name type="scientific">Mesohalobacter halotolerans</name>
    <dbReference type="NCBI Taxonomy" id="1883405"/>
    <lineage>
        <taxon>Bacteria</taxon>
        <taxon>Pseudomonadati</taxon>
        <taxon>Bacteroidota</taxon>
        <taxon>Flavobacteriia</taxon>
        <taxon>Flavobacteriales</taxon>
        <taxon>Flavobacteriaceae</taxon>
        <taxon>Mesohalobacter</taxon>
    </lineage>
</organism>
<dbReference type="InterPro" id="IPR001173">
    <property type="entry name" value="Glyco_trans_2-like"/>
</dbReference>
<dbReference type="InterPro" id="IPR029044">
    <property type="entry name" value="Nucleotide-diphossugar_trans"/>
</dbReference>
<name>A0A4U5TRT6_9FLAO</name>
<evidence type="ECO:0000313" key="3">
    <source>
        <dbReference type="Proteomes" id="UP000306552"/>
    </source>
</evidence>